<dbReference type="Proteomes" id="UP000061569">
    <property type="component" value="Chromosome"/>
</dbReference>
<gene>
    <name evidence="8" type="primary">opgD</name>
    <name evidence="9" type="ORF">GLE_5210</name>
</gene>
<evidence type="ECO:0000256" key="2">
    <source>
        <dbReference type="ARBA" id="ARBA00004418"/>
    </source>
</evidence>
<keyword evidence="7 8" id="KW-0574">Periplasm</keyword>
<dbReference type="SUPFAM" id="SSF81296">
    <property type="entry name" value="E set domains"/>
    <property type="match status" value="1"/>
</dbReference>
<keyword evidence="6 8" id="KW-0732">Signal</keyword>
<dbReference type="InterPro" id="IPR014438">
    <property type="entry name" value="Glucan_biosyn_MdoG/MdoD"/>
</dbReference>
<name>A0A0S2DPK7_LYSEN</name>
<dbReference type="InterPro" id="IPR011013">
    <property type="entry name" value="Gal_mutarotase_sf_dom"/>
</dbReference>
<comment type="pathway">
    <text evidence="3 8">Glycan metabolism; osmoregulated periplasmic glucan (OPG) biosynthesis.</text>
</comment>
<dbReference type="PATRIC" id="fig|69.6.peg.5129"/>
<evidence type="ECO:0000256" key="8">
    <source>
        <dbReference type="HAMAP-Rule" id="MF_01068"/>
    </source>
</evidence>
<dbReference type="GO" id="GO:0051274">
    <property type="term" value="P:beta-glucan biosynthetic process"/>
    <property type="evidence" value="ECO:0007669"/>
    <property type="project" value="TreeGrafter"/>
</dbReference>
<dbReference type="GO" id="GO:0030288">
    <property type="term" value="C:outer membrane-bounded periplasmic space"/>
    <property type="evidence" value="ECO:0007669"/>
    <property type="project" value="TreeGrafter"/>
</dbReference>
<dbReference type="GO" id="GO:0003824">
    <property type="term" value="F:catalytic activity"/>
    <property type="evidence" value="ECO:0007669"/>
    <property type="project" value="InterPro"/>
</dbReference>
<comment type="PTM">
    <text evidence="8">Predicted to be exported by the Tat system. The position of the signal peptide cleavage has not been experimentally proven.</text>
</comment>
<dbReference type="InterPro" id="IPR013783">
    <property type="entry name" value="Ig-like_fold"/>
</dbReference>
<comment type="similarity">
    <text evidence="4 8">Belongs to the OpgD/OpgG family.</text>
</comment>
<dbReference type="PIRSF" id="PIRSF006281">
    <property type="entry name" value="MdoG"/>
    <property type="match status" value="1"/>
</dbReference>
<comment type="subcellular location">
    <subcellularLocation>
        <location evidence="2 8">Periplasm</location>
    </subcellularLocation>
</comment>
<dbReference type="InterPro" id="IPR006311">
    <property type="entry name" value="TAT_signal"/>
</dbReference>
<dbReference type="UniPathway" id="UPA00637"/>
<dbReference type="Gene3D" id="2.60.40.10">
    <property type="entry name" value="Immunoglobulins"/>
    <property type="match status" value="1"/>
</dbReference>
<protein>
    <recommendedName>
        <fullName evidence="5 8">Glucans biosynthesis protein D</fullName>
    </recommendedName>
</protein>
<accession>A0A0S2DPK7</accession>
<evidence type="ECO:0000256" key="5">
    <source>
        <dbReference type="ARBA" id="ARBA00015372"/>
    </source>
</evidence>
<evidence type="ECO:0000313" key="10">
    <source>
        <dbReference type="Proteomes" id="UP000061569"/>
    </source>
</evidence>
<dbReference type="PANTHER" id="PTHR30504:SF3">
    <property type="entry name" value="GLUCANS BIOSYNTHESIS PROTEIN D"/>
    <property type="match status" value="1"/>
</dbReference>
<dbReference type="InterPro" id="IPR023724">
    <property type="entry name" value="Glucan_biosyn_MdoD"/>
</dbReference>
<dbReference type="EMBL" id="CP013140">
    <property type="protein sequence ID" value="ALN60551.1"/>
    <property type="molecule type" value="Genomic_DNA"/>
</dbReference>
<evidence type="ECO:0000256" key="4">
    <source>
        <dbReference type="ARBA" id="ARBA00009284"/>
    </source>
</evidence>
<dbReference type="KEGG" id="lez:GLE_5210"/>
<reference evidence="9 10" key="1">
    <citation type="submission" date="2015-11" db="EMBL/GenBank/DDBJ databases">
        <title>Genome sequences of Lysobacter enzymogenes strain C3 and Lysobacter antibioticus ATCC 29479.</title>
        <authorList>
            <person name="Kobayashi D.Y."/>
        </authorList>
    </citation>
    <scope>NUCLEOTIDE SEQUENCE [LARGE SCALE GENOMIC DNA]</scope>
    <source>
        <strain evidence="9 10">C3</strain>
    </source>
</reference>
<dbReference type="GO" id="GO:0030246">
    <property type="term" value="F:carbohydrate binding"/>
    <property type="evidence" value="ECO:0007669"/>
    <property type="project" value="InterPro"/>
</dbReference>
<dbReference type="PANTHER" id="PTHR30504">
    <property type="entry name" value="GLUCANS BIOSYNTHESIS PROTEIN"/>
    <property type="match status" value="1"/>
</dbReference>
<evidence type="ECO:0000256" key="1">
    <source>
        <dbReference type="ARBA" id="ARBA00003985"/>
    </source>
</evidence>
<dbReference type="InterPro" id="IPR014718">
    <property type="entry name" value="GH-type_carb-bd"/>
</dbReference>
<dbReference type="PROSITE" id="PS51318">
    <property type="entry name" value="TAT"/>
    <property type="match status" value="1"/>
</dbReference>
<dbReference type="SUPFAM" id="SSF74650">
    <property type="entry name" value="Galactose mutarotase-like"/>
    <property type="match status" value="1"/>
</dbReference>
<dbReference type="AlphaFoldDB" id="A0A0S2DPK7"/>
<dbReference type="InterPro" id="IPR007444">
    <property type="entry name" value="Glucan_biosyn_MdoG_C"/>
</dbReference>
<dbReference type="HAMAP" id="MF_01068">
    <property type="entry name" value="MdoD_OpgD"/>
    <property type="match status" value="1"/>
</dbReference>
<dbReference type="OrthoDB" id="335750at2"/>
<dbReference type="FunFam" id="2.70.98.10:FF:000001">
    <property type="entry name" value="Glucans biosynthesis protein G"/>
    <property type="match status" value="1"/>
</dbReference>
<sequence length="531" mass="59370">MIRRQFLKSAAAALASFGLPLPALALAGATAPKKLGAPQPFDYATLKGQARALAQQAYAPRSTTLPPALAGLNWDQYQSIRFRRDHALWGDGDGKFLAQFFHLGLFFKSPVRMFELADGQARELAYDPEMFDRAASGLKPGAPLPPDLGFAGFRLNTRKDPERDFAAFLGASYFRAVGAEGQYGQSARGLAIDTGSGRPEEFPDFVAYWLERPSNDSDTVVVYGLLDSPSIAGAYRFAITPGEVLLMDIDCALYPRKTIERLGLGPCTSMYQVGENDRRMDWDWRPEIHDTDGLAMWTGSGEWIWRPLCNPEQLRFNMFADDNPRGFGLLQRDRNFDHYQDDGVFYEKRPCLWIEPKRGWGAGSVQLVEIPTLDETFDNIVAFWNPREKPQAGQELLYGYRLYWGARPPAAPKLAHCVATRTGLGGRIGFKRETFSWRFAVDFVGGDLAALAKRDATVEPALQISKGKLETVSCRPLHEIDGYRVMFDVVPPGDGTDQLDLRLFLRDASGALSETWLYQWSPPPKGERKLY</sequence>
<dbReference type="Pfam" id="PF04349">
    <property type="entry name" value="MdoG"/>
    <property type="match status" value="1"/>
</dbReference>
<evidence type="ECO:0000256" key="7">
    <source>
        <dbReference type="ARBA" id="ARBA00022764"/>
    </source>
</evidence>
<evidence type="ECO:0000313" key="9">
    <source>
        <dbReference type="EMBL" id="ALN60551.1"/>
    </source>
</evidence>
<dbReference type="InterPro" id="IPR014756">
    <property type="entry name" value="Ig_E-set"/>
</dbReference>
<dbReference type="Gene3D" id="2.70.98.10">
    <property type="match status" value="1"/>
</dbReference>
<comment type="function">
    <text evidence="1 8">Probably involved in the control of the structural glucose backbone of osmoregulated periplasmic glucans (OPGs).</text>
</comment>
<proteinExistence type="inferred from homology"/>
<evidence type="ECO:0000256" key="3">
    <source>
        <dbReference type="ARBA" id="ARBA00005001"/>
    </source>
</evidence>
<organism evidence="9 10">
    <name type="scientific">Lysobacter enzymogenes</name>
    <dbReference type="NCBI Taxonomy" id="69"/>
    <lineage>
        <taxon>Bacteria</taxon>
        <taxon>Pseudomonadati</taxon>
        <taxon>Pseudomonadota</taxon>
        <taxon>Gammaproteobacteria</taxon>
        <taxon>Lysobacterales</taxon>
        <taxon>Lysobacteraceae</taxon>
        <taxon>Lysobacter</taxon>
    </lineage>
</organism>
<evidence type="ECO:0000256" key="6">
    <source>
        <dbReference type="ARBA" id="ARBA00022729"/>
    </source>
</evidence>